<reference evidence="2 5" key="1">
    <citation type="submission" date="2023-02" db="EMBL/GenBank/DDBJ databases">
        <title>Pathogen: clinical or host-associated sample.</title>
        <authorList>
            <person name="Hergert J."/>
            <person name="Casey R."/>
            <person name="Wagner J."/>
            <person name="Young E.L."/>
            <person name="Oakeson K.F."/>
        </authorList>
    </citation>
    <scope>NUCLEOTIDE SEQUENCE</scope>
    <source>
        <strain evidence="3 5">2022CK-00829</strain>
        <strain evidence="2">2022CK-00830</strain>
    </source>
</reference>
<dbReference type="Pfam" id="PF10282">
    <property type="entry name" value="Lactonase"/>
    <property type="match status" value="1"/>
</dbReference>
<evidence type="ECO:0000313" key="4">
    <source>
        <dbReference type="Proteomes" id="UP001220962"/>
    </source>
</evidence>
<organism evidence="2 4">
    <name type="scientific">Paenibacillus urinalis</name>
    <dbReference type="NCBI Taxonomy" id="521520"/>
    <lineage>
        <taxon>Bacteria</taxon>
        <taxon>Bacillati</taxon>
        <taxon>Bacillota</taxon>
        <taxon>Bacilli</taxon>
        <taxon>Bacillales</taxon>
        <taxon>Paenibacillaceae</taxon>
        <taxon>Paenibacillus</taxon>
    </lineage>
</organism>
<accession>A0AAX3N089</accession>
<sequence>MMNPQAKKSDEVCFYTGTYSAAADPGIYLVAVNKDSGEMRIVNQASGIERPSFLALHPNGEVLYAVSETGEGELFTYKIDPSTSELQLLDRKPTEGADPCYVSVDQSGSYVLVANYSSGSVNVYKLDESSIPVEMSAKIEHVGKGFREDRQEGPHAHSIVPDPAGEYAIVCDLGLDQIIVYRMQEGKLSTHYELKLPAGSGPRHLVIHPNEKFAYVVNELNNTVTALTFNKNRGEFQITHHISTRDETEQSENTGADIRISSCGRFLYVSNRGDDSIALFHINEESGELTAVECTGTEGKTPRNFNLLEGGLLIAANQDSDNLISFKIDSENGRLTPTGYELEIPAPVCIEPCKKG</sequence>
<protein>
    <submittedName>
        <fullName evidence="2">Lactonase family protein</fullName>
    </submittedName>
</protein>
<name>A0AAX3N089_9BACL</name>
<evidence type="ECO:0000313" key="5">
    <source>
        <dbReference type="Proteomes" id="UP001221519"/>
    </source>
</evidence>
<comment type="similarity">
    <text evidence="1">Belongs to the cycloisomerase 2 family.</text>
</comment>
<dbReference type="Proteomes" id="UP001221519">
    <property type="component" value="Chromosome"/>
</dbReference>
<dbReference type="AlphaFoldDB" id="A0AAX3N089"/>
<dbReference type="PANTHER" id="PTHR30344">
    <property type="entry name" value="6-PHOSPHOGLUCONOLACTONASE-RELATED"/>
    <property type="match status" value="1"/>
</dbReference>
<dbReference type="InterPro" id="IPR015943">
    <property type="entry name" value="WD40/YVTN_repeat-like_dom_sf"/>
</dbReference>
<evidence type="ECO:0000313" key="2">
    <source>
        <dbReference type="EMBL" id="WDH83038.1"/>
    </source>
</evidence>
<proteinExistence type="inferred from homology"/>
<evidence type="ECO:0000256" key="1">
    <source>
        <dbReference type="ARBA" id="ARBA00005564"/>
    </source>
</evidence>
<gene>
    <name evidence="2" type="ORF">PUW23_01990</name>
    <name evidence="3" type="ORF">PUW25_01995</name>
</gene>
<dbReference type="InterPro" id="IPR011048">
    <property type="entry name" value="Haem_d1_sf"/>
</dbReference>
<evidence type="ECO:0000313" key="3">
    <source>
        <dbReference type="EMBL" id="WDI02783.1"/>
    </source>
</evidence>
<dbReference type="PANTHER" id="PTHR30344:SF1">
    <property type="entry name" value="6-PHOSPHOGLUCONOLACTONASE"/>
    <property type="match status" value="1"/>
</dbReference>
<dbReference type="InterPro" id="IPR050282">
    <property type="entry name" value="Cycloisomerase_2"/>
</dbReference>
<dbReference type="Gene3D" id="2.130.10.10">
    <property type="entry name" value="YVTN repeat-like/Quinoprotein amine dehydrogenase"/>
    <property type="match status" value="1"/>
</dbReference>
<dbReference type="SUPFAM" id="SSF51004">
    <property type="entry name" value="C-terminal (heme d1) domain of cytochrome cd1-nitrite reductase"/>
    <property type="match status" value="1"/>
</dbReference>
<dbReference type="RefSeq" id="WP_238546337.1">
    <property type="nucleotide sequence ID" value="NZ_CP118101.1"/>
</dbReference>
<dbReference type="EMBL" id="CP118101">
    <property type="protein sequence ID" value="WDH83038.1"/>
    <property type="molecule type" value="Genomic_DNA"/>
</dbReference>
<dbReference type="EMBL" id="CP118108">
    <property type="protein sequence ID" value="WDI02783.1"/>
    <property type="molecule type" value="Genomic_DNA"/>
</dbReference>
<dbReference type="Proteomes" id="UP001220962">
    <property type="component" value="Chromosome"/>
</dbReference>
<keyword evidence="5" id="KW-1185">Reference proteome</keyword>
<dbReference type="InterPro" id="IPR019405">
    <property type="entry name" value="Lactonase_7-beta_prop"/>
</dbReference>
<dbReference type="GO" id="GO:0017057">
    <property type="term" value="F:6-phosphogluconolactonase activity"/>
    <property type="evidence" value="ECO:0007669"/>
    <property type="project" value="TreeGrafter"/>
</dbReference>
<dbReference type="GO" id="GO:0005829">
    <property type="term" value="C:cytosol"/>
    <property type="evidence" value="ECO:0007669"/>
    <property type="project" value="TreeGrafter"/>
</dbReference>